<gene>
    <name evidence="2" type="ORF">PCOR1329_LOCUS18189</name>
</gene>
<evidence type="ECO:0000313" key="3">
    <source>
        <dbReference type="Proteomes" id="UP001189429"/>
    </source>
</evidence>
<evidence type="ECO:0000256" key="1">
    <source>
        <dbReference type="SAM" id="MobiDB-lite"/>
    </source>
</evidence>
<sequence length="102" mass="10367">MGSLANHVAVHAAGGSGLARRLPARVANVHACCVGGGLVTAWPRDAAPGRQARRGPPCPGGGPLWQPEGWHCPARALRPPPRARRRPLAPHQGAAALACGTG</sequence>
<protein>
    <submittedName>
        <fullName evidence="2">Uncharacterized protein</fullName>
    </submittedName>
</protein>
<feature type="region of interest" description="Disordered" evidence="1">
    <location>
        <begin position="73"/>
        <end position="102"/>
    </location>
</feature>
<evidence type="ECO:0000313" key="2">
    <source>
        <dbReference type="EMBL" id="CAK0814645.1"/>
    </source>
</evidence>
<accession>A0ABN9R718</accession>
<proteinExistence type="predicted"/>
<keyword evidence="3" id="KW-1185">Reference proteome</keyword>
<name>A0ABN9R718_9DINO</name>
<comment type="caution">
    <text evidence="2">The sequence shown here is derived from an EMBL/GenBank/DDBJ whole genome shotgun (WGS) entry which is preliminary data.</text>
</comment>
<dbReference type="EMBL" id="CAUYUJ010005696">
    <property type="protein sequence ID" value="CAK0814645.1"/>
    <property type="molecule type" value="Genomic_DNA"/>
</dbReference>
<feature type="region of interest" description="Disordered" evidence="1">
    <location>
        <begin position="47"/>
        <end position="66"/>
    </location>
</feature>
<organism evidence="2 3">
    <name type="scientific">Prorocentrum cordatum</name>
    <dbReference type="NCBI Taxonomy" id="2364126"/>
    <lineage>
        <taxon>Eukaryota</taxon>
        <taxon>Sar</taxon>
        <taxon>Alveolata</taxon>
        <taxon>Dinophyceae</taxon>
        <taxon>Prorocentrales</taxon>
        <taxon>Prorocentraceae</taxon>
        <taxon>Prorocentrum</taxon>
    </lineage>
</organism>
<reference evidence="2" key="1">
    <citation type="submission" date="2023-10" db="EMBL/GenBank/DDBJ databases">
        <authorList>
            <person name="Chen Y."/>
            <person name="Shah S."/>
            <person name="Dougan E. K."/>
            <person name="Thang M."/>
            <person name="Chan C."/>
        </authorList>
    </citation>
    <scope>NUCLEOTIDE SEQUENCE [LARGE SCALE GENOMIC DNA]</scope>
</reference>
<dbReference type="Proteomes" id="UP001189429">
    <property type="component" value="Unassembled WGS sequence"/>
</dbReference>